<evidence type="ECO:0000313" key="2">
    <source>
        <dbReference type="Proteomes" id="UP000004315"/>
    </source>
</evidence>
<dbReference type="Proteomes" id="UP000004315">
    <property type="component" value="Unassembled WGS sequence"/>
</dbReference>
<accession>B7CAC2</accession>
<dbReference type="AlphaFoldDB" id="B7CAC2"/>
<evidence type="ECO:0008006" key="3">
    <source>
        <dbReference type="Google" id="ProtNLM"/>
    </source>
</evidence>
<reference evidence="1 2" key="1">
    <citation type="submission" date="2008-11" db="EMBL/GenBank/DDBJ databases">
        <title>Draft genome sequence of Eubacterium biforme (DSM 3989).</title>
        <authorList>
            <person name="Sudarsanam P."/>
            <person name="Ley R."/>
            <person name="Guruge J."/>
            <person name="Turnbaugh P.J."/>
            <person name="Mahowald M."/>
            <person name="Liep D."/>
            <person name="Gordon J."/>
        </authorList>
    </citation>
    <scope>NUCLEOTIDE SEQUENCE [LARGE SCALE GENOMIC DNA]</scope>
    <source>
        <strain evidence="1 2">DSM 3989</strain>
    </source>
</reference>
<name>B7CAC2_9FIRM</name>
<keyword evidence="2" id="KW-1185">Reference proteome</keyword>
<dbReference type="EMBL" id="ABYT01000064">
    <property type="protein sequence ID" value="EEC90268.1"/>
    <property type="molecule type" value="Genomic_DNA"/>
</dbReference>
<evidence type="ECO:0000313" key="1">
    <source>
        <dbReference type="EMBL" id="EEC90268.1"/>
    </source>
</evidence>
<gene>
    <name evidence="1" type="ORF">EUBIFOR_01143</name>
</gene>
<proteinExistence type="predicted"/>
<dbReference type="STRING" id="518637.EUBIFOR_01143"/>
<dbReference type="HOGENOM" id="CLU_3271172_0_0_9"/>
<dbReference type="RefSeq" id="WP_003864935.1">
    <property type="nucleotide sequence ID" value="NZ_DS996842.1"/>
</dbReference>
<organism evidence="1 2">
    <name type="scientific">Holdemanella biformis DSM 3989</name>
    <dbReference type="NCBI Taxonomy" id="518637"/>
    <lineage>
        <taxon>Bacteria</taxon>
        <taxon>Bacillati</taxon>
        <taxon>Bacillota</taxon>
        <taxon>Erysipelotrichia</taxon>
        <taxon>Erysipelotrichales</taxon>
        <taxon>Erysipelotrichaceae</taxon>
        <taxon>Holdemanella</taxon>
    </lineage>
</organism>
<protein>
    <recommendedName>
        <fullName evidence="3">Toxin-antitoxin system, antitoxin component, ribbon-helix-helix domain protein</fullName>
    </recommendedName>
</protein>
<comment type="caution">
    <text evidence="1">The sequence shown here is derived from an EMBL/GenBank/DDBJ whole genome shotgun (WGS) entry which is preliminary data.</text>
</comment>
<sequence length="41" mass="4630">MKNHEPNQTTIKAIEEAEQMINDPNTPSYSTIEELIAALDE</sequence>